<feature type="transmembrane region" description="Helical" evidence="5">
    <location>
        <begin position="43"/>
        <end position="62"/>
    </location>
</feature>
<evidence type="ECO:0000259" key="6">
    <source>
        <dbReference type="Pfam" id="PF01284"/>
    </source>
</evidence>
<dbReference type="Proteomes" id="UP001412239">
    <property type="component" value="Unassembled WGS sequence"/>
</dbReference>
<accession>A0A292PZI3</accession>
<feature type="transmembrane region" description="Helical" evidence="5">
    <location>
        <begin position="74"/>
        <end position="96"/>
    </location>
</feature>
<dbReference type="InterPro" id="IPR052649">
    <property type="entry name" value="NCE102-like"/>
</dbReference>
<keyword evidence="2 5" id="KW-0812">Transmembrane</keyword>
<evidence type="ECO:0000256" key="5">
    <source>
        <dbReference type="SAM" id="Phobius"/>
    </source>
</evidence>
<dbReference type="GO" id="GO:0005886">
    <property type="term" value="C:plasma membrane"/>
    <property type="evidence" value="ECO:0007669"/>
    <property type="project" value="TreeGrafter"/>
</dbReference>
<feature type="domain" description="MARVEL" evidence="6">
    <location>
        <begin position="9"/>
        <end position="149"/>
    </location>
</feature>
<feature type="transmembrane region" description="Helical" evidence="5">
    <location>
        <begin position="135"/>
        <end position="155"/>
    </location>
</feature>
<dbReference type="GO" id="GO:0070941">
    <property type="term" value="P:eisosome assembly"/>
    <property type="evidence" value="ECO:0007669"/>
    <property type="project" value="TreeGrafter"/>
</dbReference>
<dbReference type="PANTHER" id="PTHR28165:SF1">
    <property type="entry name" value="NON-CLASSICAL EXPORT PROTEIN 2-RELATED"/>
    <property type="match status" value="1"/>
</dbReference>
<reference evidence="7" key="1">
    <citation type="submission" date="2015-10" db="EMBL/GenBank/DDBJ databases">
        <authorList>
            <person name="Regsiter A."/>
            <person name="william w."/>
        </authorList>
    </citation>
    <scope>NUCLEOTIDE SEQUENCE</scope>
    <source>
        <strain evidence="7">Montdore</strain>
    </source>
</reference>
<comment type="subcellular location">
    <subcellularLocation>
        <location evidence="1">Membrane</location>
        <topology evidence="1">Multi-pass membrane protein</topology>
    </subcellularLocation>
</comment>
<evidence type="ECO:0000256" key="1">
    <source>
        <dbReference type="ARBA" id="ARBA00004141"/>
    </source>
</evidence>
<dbReference type="AlphaFoldDB" id="A0A292PZI3"/>
<evidence type="ECO:0000313" key="7">
    <source>
        <dbReference type="EMBL" id="CUS12211.1"/>
    </source>
</evidence>
<dbReference type="GO" id="GO:0072659">
    <property type="term" value="P:protein localization to plasma membrane"/>
    <property type="evidence" value="ECO:0007669"/>
    <property type="project" value="TreeGrafter"/>
</dbReference>
<dbReference type="GO" id="GO:0032126">
    <property type="term" value="C:eisosome"/>
    <property type="evidence" value="ECO:0007669"/>
    <property type="project" value="TreeGrafter"/>
</dbReference>
<sequence>MPSFTKISAILLRLIELTFITIILALSGALIEQQFRGGTPTRVNFSIFAAVFATLSLLLYLIPASIFSKIDNPIASTVLDGLNCVFLLSAGIAMAAQLGGRSCGNKEFLLNNGITNGGGYFSPAKRCHEANAMTAFHWFAFAAFLGSFAISAYGIRGMTTRSGNGGSRKPMSQV</sequence>
<evidence type="ECO:0000313" key="8">
    <source>
        <dbReference type="Proteomes" id="UP001412239"/>
    </source>
</evidence>
<evidence type="ECO:0000256" key="3">
    <source>
        <dbReference type="ARBA" id="ARBA00022989"/>
    </source>
</evidence>
<dbReference type="InterPro" id="IPR008253">
    <property type="entry name" value="Marvel"/>
</dbReference>
<dbReference type="Pfam" id="PF01284">
    <property type="entry name" value="MARVEL"/>
    <property type="match status" value="1"/>
</dbReference>
<dbReference type="EMBL" id="LN890999">
    <property type="protein sequence ID" value="CUS12211.1"/>
    <property type="molecule type" value="Genomic_DNA"/>
</dbReference>
<keyword evidence="4 5" id="KW-0472">Membrane</keyword>
<feature type="transmembrane region" description="Helical" evidence="5">
    <location>
        <begin position="12"/>
        <end position="31"/>
    </location>
</feature>
<keyword evidence="3 5" id="KW-1133">Transmembrane helix</keyword>
<proteinExistence type="predicted"/>
<keyword evidence="8" id="KW-1185">Reference proteome</keyword>
<protein>
    <recommendedName>
        <fullName evidence="6">MARVEL domain-containing protein</fullName>
    </recommendedName>
</protein>
<dbReference type="PANTHER" id="PTHR28165">
    <property type="entry name" value="NON-CLASSICAL EXPORT PROTEIN 2-RELATED"/>
    <property type="match status" value="1"/>
</dbReference>
<organism evidence="7 8">
    <name type="scientific">Tuber aestivum</name>
    <name type="common">summer truffle</name>
    <dbReference type="NCBI Taxonomy" id="59557"/>
    <lineage>
        <taxon>Eukaryota</taxon>
        <taxon>Fungi</taxon>
        <taxon>Dikarya</taxon>
        <taxon>Ascomycota</taxon>
        <taxon>Pezizomycotina</taxon>
        <taxon>Pezizomycetes</taxon>
        <taxon>Pezizales</taxon>
        <taxon>Tuberaceae</taxon>
        <taxon>Tuber</taxon>
    </lineage>
</organism>
<name>A0A292PZI3_9PEZI</name>
<gene>
    <name evidence="7" type="ORF">GSTUAT00003723001</name>
</gene>
<evidence type="ECO:0000256" key="4">
    <source>
        <dbReference type="ARBA" id="ARBA00023136"/>
    </source>
</evidence>
<evidence type="ECO:0000256" key="2">
    <source>
        <dbReference type="ARBA" id="ARBA00022692"/>
    </source>
</evidence>